<keyword evidence="8" id="KW-0456">Lyase</keyword>
<evidence type="ECO:0000256" key="4">
    <source>
        <dbReference type="ARBA" id="ARBA00001946"/>
    </source>
</evidence>
<reference evidence="10 11" key="1">
    <citation type="submission" date="2020-05" db="EMBL/GenBank/DDBJ databases">
        <title>Parvularcula mediterraneae sp. nov., isolated from polypropylene straw from shallow seawater of the seashore of Laganas in Zakynthos island, Greece.</title>
        <authorList>
            <person name="Szabo I."/>
            <person name="Al-Omari J."/>
            <person name="Rado J."/>
            <person name="Szerdahelyi G.S."/>
        </authorList>
    </citation>
    <scope>NUCLEOTIDE SEQUENCE [LARGE SCALE GENOMIC DNA]</scope>
    <source>
        <strain evidence="10 11">ZS-1/3</strain>
    </source>
</reference>
<evidence type="ECO:0000259" key="9">
    <source>
        <dbReference type="Pfam" id="PF00291"/>
    </source>
</evidence>
<evidence type="ECO:0000256" key="7">
    <source>
        <dbReference type="ARBA" id="ARBA00022898"/>
    </source>
</evidence>
<organism evidence="10 11">
    <name type="scientific">Parvularcula mediterranea</name>
    <dbReference type="NCBI Taxonomy" id="2732508"/>
    <lineage>
        <taxon>Bacteria</taxon>
        <taxon>Pseudomonadati</taxon>
        <taxon>Pseudomonadota</taxon>
        <taxon>Alphaproteobacteria</taxon>
        <taxon>Parvularculales</taxon>
        <taxon>Parvularculaceae</taxon>
        <taxon>Parvularcula</taxon>
    </lineage>
</organism>
<dbReference type="PANTHER" id="PTHR43050:SF1">
    <property type="entry name" value="SERINE RACEMASE"/>
    <property type="match status" value="1"/>
</dbReference>
<comment type="caution">
    <text evidence="10">The sequence shown here is derived from an EMBL/GenBank/DDBJ whole genome shotgun (WGS) entry which is preliminary data.</text>
</comment>
<dbReference type="GO" id="GO:0003941">
    <property type="term" value="F:L-serine ammonia-lyase activity"/>
    <property type="evidence" value="ECO:0007669"/>
    <property type="project" value="TreeGrafter"/>
</dbReference>
<keyword evidence="11" id="KW-1185">Reference proteome</keyword>
<dbReference type="GO" id="GO:0000287">
    <property type="term" value="F:magnesium ion binding"/>
    <property type="evidence" value="ECO:0007669"/>
    <property type="project" value="TreeGrafter"/>
</dbReference>
<comment type="similarity">
    <text evidence="5">Belongs to the serine/threonine dehydratase family.</text>
</comment>
<dbReference type="AlphaFoldDB" id="A0A7Y3W4N4"/>
<accession>A0A7Y3W4N4</accession>
<dbReference type="SUPFAM" id="SSF53686">
    <property type="entry name" value="Tryptophan synthase beta subunit-like PLP-dependent enzymes"/>
    <property type="match status" value="1"/>
</dbReference>
<evidence type="ECO:0000256" key="8">
    <source>
        <dbReference type="ARBA" id="ARBA00023239"/>
    </source>
</evidence>
<dbReference type="GO" id="GO:0030378">
    <property type="term" value="F:serine racemase activity"/>
    <property type="evidence" value="ECO:0007669"/>
    <property type="project" value="TreeGrafter"/>
</dbReference>
<evidence type="ECO:0000256" key="3">
    <source>
        <dbReference type="ARBA" id="ARBA00001936"/>
    </source>
</evidence>
<keyword evidence="6" id="KW-0460">Magnesium</keyword>
<dbReference type="GO" id="GO:0030170">
    <property type="term" value="F:pyridoxal phosphate binding"/>
    <property type="evidence" value="ECO:0007669"/>
    <property type="project" value="InterPro"/>
</dbReference>
<comment type="cofactor">
    <cofactor evidence="1">
        <name>Ca(2+)</name>
        <dbReference type="ChEBI" id="CHEBI:29108"/>
    </cofactor>
</comment>
<evidence type="ECO:0000256" key="2">
    <source>
        <dbReference type="ARBA" id="ARBA00001933"/>
    </source>
</evidence>
<evidence type="ECO:0000256" key="1">
    <source>
        <dbReference type="ARBA" id="ARBA00001913"/>
    </source>
</evidence>
<name>A0A7Y3W4N4_9PROT</name>
<dbReference type="FunFam" id="3.40.50.1100:FF:000005">
    <property type="entry name" value="Threonine dehydratase catabolic"/>
    <property type="match status" value="1"/>
</dbReference>
<comment type="cofactor">
    <cofactor evidence="4">
        <name>Mg(2+)</name>
        <dbReference type="ChEBI" id="CHEBI:18420"/>
    </cofactor>
</comment>
<proteinExistence type="inferred from homology"/>
<gene>
    <name evidence="10" type="ORF">HK107_04815</name>
</gene>
<dbReference type="RefSeq" id="WP_173197242.1">
    <property type="nucleotide sequence ID" value="NZ_JABFCX010000002.1"/>
</dbReference>
<dbReference type="InterPro" id="IPR000634">
    <property type="entry name" value="Ser/Thr_deHydtase_PyrdxlP-BS"/>
</dbReference>
<comment type="cofactor">
    <cofactor evidence="2">
        <name>pyridoxal 5'-phosphate</name>
        <dbReference type="ChEBI" id="CHEBI:597326"/>
    </cofactor>
</comment>
<evidence type="ECO:0000313" key="11">
    <source>
        <dbReference type="Proteomes" id="UP000536835"/>
    </source>
</evidence>
<dbReference type="GO" id="GO:0005524">
    <property type="term" value="F:ATP binding"/>
    <property type="evidence" value="ECO:0007669"/>
    <property type="project" value="TreeGrafter"/>
</dbReference>
<evidence type="ECO:0000313" key="10">
    <source>
        <dbReference type="EMBL" id="NNU15638.1"/>
    </source>
</evidence>
<keyword evidence="7" id="KW-0663">Pyridoxal phosphate</keyword>
<dbReference type="PROSITE" id="PS00165">
    <property type="entry name" value="DEHYDRATASE_SER_THR"/>
    <property type="match status" value="1"/>
</dbReference>
<dbReference type="CDD" id="cd01562">
    <property type="entry name" value="Thr-dehyd"/>
    <property type="match status" value="1"/>
</dbReference>
<dbReference type="GO" id="GO:0070179">
    <property type="term" value="P:D-serine biosynthetic process"/>
    <property type="evidence" value="ECO:0007669"/>
    <property type="project" value="TreeGrafter"/>
</dbReference>
<dbReference type="InterPro" id="IPR036052">
    <property type="entry name" value="TrpB-like_PALP_sf"/>
</dbReference>
<evidence type="ECO:0000256" key="6">
    <source>
        <dbReference type="ARBA" id="ARBA00022842"/>
    </source>
</evidence>
<sequence length="325" mass="33716">MADNASVTIEDIRAAEKRLAGRVVRTPVLSAPALDEAAGGRILAKAENLQGTGSFKLRGGLNHVLSLTEEEKTRGVVAYSSGNHAQGVARAAKLADVPAAIVMPADAPEAKRERTARDGAEVILYDRETESREEIAGRLAKERGAKLIPPFDHPLTIAGQGTAGLELTEQAAEPIGQLIVCCSGGGLASGMGLAVREAYPDCEIVVVEPEGFDDMARSLASEQLETNTRRGGSICDALLVETPGHLTLPILRSLDAKAVTVTDEEALAAMAFALTELKTVVEPGGAVALAAVLTGKVPTKGRTTAITLSGGNADPAMLLRALKTS</sequence>
<dbReference type="Gene3D" id="3.40.50.1100">
    <property type="match status" value="2"/>
</dbReference>
<feature type="domain" description="Tryptophan synthase beta chain-like PALP" evidence="9">
    <location>
        <begin position="23"/>
        <end position="309"/>
    </location>
</feature>
<dbReference type="Pfam" id="PF00291">
    <property type="entry name" value="PALP"/>
    <property type="match status" value="1"/>
</dbReference>
<dbReference type="Proteomes" id="UP000536835">
    <property type="component" value="Unassembled WGS sequence"/>
</dbReference>
<comment type="cofactor">
    <cofactor evidence="3">
        <name>Mn(2+)</name>
        <dbReference type="ChEBI" id="CHEBI:29035"/>
    </cofactor>
</comment>
<dbReference type="InterPro" id="IPR001926">
    <property type="entry name" value="TrpB-like_PALP"/>
</dbReference>
<dbReference type="EMBL" id="JABFCX010000002">
    <property type="protein sequence ID" value="NNU15638.1"/>
    <property type="molecule type" value="Genomic_DNA"/>
</dbReference>
<protein>
    <submittedName>
        <fullName evidence="10">Threonine/serine dehydratase</fullName>
    </submittedName>
</protein>
<dbReference type="GO" id="GO:0018114">
    <property type="term" value="F:threonine racemase activity"/>
    <property type="evidence" value="ECO:0007669"/>
    <property type="project" value="TreeGrafter"/>
</dbReference>
<evidence type="ECO:0000256" key="5">
    <source>
        <dbReference type="ARBA" id="ARBA00010869"/>
    </source>
</evidence>
<dbReference type="PANTHER" id="PTHR43050">
    <property type="entry name" value="SERINE / THREONINE RACEMASE FAMILY MEMBER"/>
    <property type="match status" value="1"/>
</dbReference>